<dbReference type="EMBL" id="QREG01000011">
    <property type="protein sequence ID" value="RED97881.1"/>
    <property type="molecule type" value="Genomic_DNA"/>
</dbReference>
<evidence type="ECO:0000313" key="1">
    <source>
        <dbReference type="EMBL" id="RED97881.1"/>
    </source>
</evidence>
<gene>
    <name evidence="1" type="ORF">C7460_11122</name>
</gene>
<evidence type="ECO:0000313" key="2">
    <source>
        <dbReference type="Proteomes" id="UP000256779"/>
    </source>
</evidence>
<proteinExistence type="predicted"/>
<comment type="caution">
    <text evidence="1">The sequence shown here is derived from an EMBL/GenBank/DDBJ whole genome shotgun (WGS) entry which is preliminary data.</text>
</comment>
<accession>A0A3D9L3D3</accession>
<reference evidence="1 2" key="1">
    <citation type="submission" date="2018-07" db="EMBL/GenBank/DDBJ databases">
        <title>Genomic Encyclopedia of Type Strains, Phase IV (KMG-IV): sequencing the most valuable type-strain genomes for metagenomic binning, comparative biology and taxonomic classification.</title>
        <authorList>
            <person name="Goeker M."/>
        </authorList>
    </citation>
    <scope>NUCLEOTIDE SEQUENCE [LARGE SCALE GENOMIC DNA]</scope>
    <source>
        <strain evidence="1 2">DSM 4134</strain>
    </source>
</reference>
<sequence length="167" mass="19521">METTVYPITNKLITGTAIVDVVLIDGMLQVRLIDYRSTSRGEKLYQSPAEIDLEAFPKYIQAALKKACNHCHHLAVLFSTHNLSDDARTLLDHIARHSAEYPVVSYKRVLEDQVLPRESIRPTLELLYTQYKLQRHNTNHYYYNTEFEDVRSMYVENKNTVWLTRAF</sequence>
<protein>
    <submittedName>
        <fullName evidence="1">Uncharacterized protein</fullName>
    </submittedName>
</protein>
<dbReference type="AlphaFoldDB" id="A0A3D9L3D3"/>
<keyword evidence="2" id="KW-1185">Reference proteome</keyword>
<dbReference type="Proteomes" id="UP000256779">
    <property type="component" value="Unassembled WGS sequence"/>
</dbReference>
<organism evidence="1 2">
    <name type="scientific">Marinoscillum furvescens DSM 4134</name>
    <dbReference type="NCBI Taxonomy" id="1122208"/>
    <lineage>
        <taxon>Bacteria</taxon>
        <taxon>Pseudomonadati</taxon>
        <taxon>Bacteroidota</taxon>
        <taxon>Cytophagia</taxon>
        <taxon>Cytophagales</taxon>
        <taxon>Reichenbachiellaceae</taxon>
        <taxon>Marinoscillum</taxon>
    </lineage>
</organism>
<name>A0A3D9L3D3_MARFU</name>
<dbReference type="RefSeq" id="WP_115868412.1">
    <property type="nucleotide sequence ID" value="NZ_QREG01000011.1"/>
</dbReference>